<dbReference type="SMART" id="SM00228">
    <property type="entry name" value="PDZ"/>
    <property type="match status" value="4"/>
</dbReference>
<dbReference type="Gene3D" id="2.40.10.10">
    <property type="entry name" value="Trypsin-like serine proteases"/>
    <property type="match status" value="2"/>
</dbReference>
<sequence>MIRQTTAALLAACIFALTPALASPVAAPDATTIAAARDKVLPVVVSIMVVREDFRQGEPVLSVSSGSGTVVTPEGHIATNAHVTQSGRSFRVVFADGRELPARLVGADTLSDLAVLQALPPAPEVFAHARFADEPDLAPGDTVLAMGAPWGLSNSMSAGVVNNPRRLLVSLFDDEADYEDRLGADEPTGRYYAWIQHDAAIAPGNSGGPLVDLRGRIVGVNTRGMIFGGDLAFAIPGPDARDVVNALVAGGEIKRSHLGFRLRSLKGTGLEEGVLVNSVERGSAAEKAGLRAGDRILAVDGEAVTARQPVEVPALQRRIAELPVGAEVTLRVAHADGRRDVRLRTRAQPEDRGEERAFAPFGASLAELTAAMGRRRNLEGERGLLVTGLRPGGPAAIARPALSEGDLLLSVDGQPVPDHAALEAAAGQPPAGGKARVLEFRRGAERRIALLVPVHGDQLRVPLPELPKAWAGVEVQPITSSLARELELGGAGFRITRVYPGSPLAAAGAKVGDLLAAIDGVPLRAANDSSDDPFHQRVRDIAPGTRVRVDALRAGKALAFDAPLVEAPANTASLRTLALASLRIQTRELGFYDRAARQLPAGQRGVHIDGVESGGPAGLAHLQRGDIIVRLGEREVVDLASLQAALDAALAGGNGRVIPVQVLRGPETRILYLERYWLTETP</sequence>
<feature type="domain" description="PDZ" evidence="6">
    <location>
        <begin position="460"/>
        <end position="524"/>
    </location>
</feature>
<dbReference type="EMBL" id="PVLF01000027">
    <property type="protein sequence ID" value="PRH81362.1"/>
    <property type="molecule type" value="Genomic_DNA"/>
</dbReference>
<evidence type="ECO:0000256" key="2">
    <source>
        <dbReference type="ARBA" id="ARBA00022670"/>
    </source>
</evidence>
<dbReference type="SUPFAM" id="SSF50494">
    <property type="entry name" value="Trypsin-like serine proteases"/>
    <property type="match status" value="1"/>
</dbReference>
<accession>A0A2P6M5U6</accession>
<dbReference type="InterPro" id="IPR043504">
    <property type="entry name" value="Peptidase_S1_PA_chymotrypsin"/>
</dbReference>
<comment type="caution">
    <text evidence="7">The sequence shown here is derived from an EMBL/GenBank/DDBJ whole genome shotgun (WGS) entry which is preliminary data.</text>
</comment>
<dbReference type="Proteomes" id="UP000241736">
    <property type="component" value="Unassembled WGS sequence"/>
</dbReference>
<dbReference type="InterPro" id="IPR041489">
    <property type="entry name" value="PDZ_6"/>
</dbReference>
<dbReference type="GO" id="GO:0006508">
    <property type="term" value="P:proteolysis"/>
    <property type="evidence" value="ECO:0007669"/>
    <property type="project" value="UniProtKB-KW"/>
</dbReference>
<keyword evidence="5" id="KW-0732">Signal</keyword>
<dbReference type="InterPro" id="IPR036034">
    <property type="entry name" value="PDZ_sf"/>
</dbReference>
<evidence type="ECO:0000256" key="1">
    <source>
        <dbReference type="ARBA" id="ARBA00010541"/>
    </source>
</evidence>
<dbReference type="InterPro" id="IPR009003">
    <property type="entry name" value="Peptidase_S1_PA"/>
</dbReference>
<evidence type="ECO:0000256" key="3">
    <source>
        <dbReference type="ARBA" id="ARBA00022801"/>
    </source>
</evidence>
<dbReference type="InterPro" id="IPR001478">
    <property type="entry name" value="PDZ"/>
</dbReference>
<organism evidence="7 8">
    <name type="scientific">Arenimonas caeni</name>
    <dbReference type="NCBI Taxonomy" id="2058085"/>
    <lineage>
        <taxon>Bacteria</taxon>
        <taxon>Pseudomonadati</taxon>
        <taxon>Pseudomonadota</taxon>
        <taxon>Gammaproteobacteria</taxon>
        <taxon>Lysobacterales</taxon>
        <taxon>Lysobacteraceae</taxon>
        <taxon>Arenimonas</taxon>
    </lineage>
</organism>
<dbReference type="Pfam" id="PF00595">
    <property type="entry name" value="PDZ"/>
    <property type="match status" value="2"/>
</dbReference>
<protein>
    <recommendedName>
        <fullName evidence="6">PDZ domain-containing protein</fullName>
    </recommendedName>
</protein>
<dbReference type="Pfam" id="PF13365">
    <property type="entry name" value="Trypsin_2"/>
    <property type="match status" value="1"/>
</dbReference>
<evidence type="ECO:0000256" key="4">
    <source>
        <dbReference type="ARBA" id="ARBA00022825"/>
    </source>
</evidence>
<dbReference type="PROSITE" id="PS50106">
    <property type="entry name" value="PDZ"/>
    <property type="match status" value="3"/>
</dbReference>
<feature type="domain" description="PDZ" evidence="6">
    <location>
        <begin position="344"/>
        <end position="443"/>
    </location>
</feature>
<evidence type="ECO:0000313" key="7">
    <source>
        <dbReference type="EMBL" id="PRH81362.1"/>
    </source>
</evidence>
<evidence type="ECO:0000313" key="8">
    <source>
        <dbReference type="Proteomes" id="UP000241736"/>
    </source>
</evidence>
<evidence type="ECO:0000256" key="5">
    <source>
        <dbReference type="SAM" id="SignalP"/>
    </source>
</evidence>
<comment type="similarity">
    <text evidence="1">Belongs to the peptidase S1C family.</text>
</comment>
<dbReference type="SUPFAM" id="SSF50156">
    <property type="entry name" value="PDZ domain-like"/>
    <property type="match status" value="4"/>
</dbReference>
<dbReference type="Gene3D" id="2.30.42.10">
    <property type="match status" value="4"/>
</dbReference>
<evidence type="ECO:0000259" key="6">
    <source>
        <dbReference type="PROSITE" id="PS50106"/>
    </source>
</evidence>
<name>A0A2P6M5U6_9GAMM</name>
<dbReference type="RefSeq" id="WP_106991459.1">
    <property type="nucleotide sequence ID" value="NZ_JAVEVW010000028.1"/>
</dbReference>
<dbReference type="PRINTS" id="PR00834">
    <property type="entry name" value="PROTEASES2C"/>
</dbReference>
<gene>
    <name evidence="7" type="ORF">C6N40_13000</name>
</gene>
<feature type="signal peptide" evidence="5">
    <location>
        <begin position="1"/>
        <end position="22"/>
    </location>
</feature>
<dbReference type="PANTHER" id="PTHR22939">
    <property type="entry name" value="SERINE PROTEASE FAMILY S1C HTRA-RELATED"/>
    <property type="match status" value="1"/>
</dbReference>
<dbReference type="PANTHER" id="PTHR22939:SF129">
    <property type="entry name" value="SERINE PROTEASE HTRA2, MITOCHONDRIAL"/>
    <property type="match status" value="1"/>
</dbReference>
<keyword evidence="4" id="KW-0720">Serine protease</keyword>
<keyword evidence="8" id="KW-1185">Reference proteome</keyword>
<keyword evidence="2" id="KW-0645">Protease</keyword>
<proteinExistence type="inferred from homology"/>
<keyword evidence="3" id="KW-0378">Hydrolase</keyword>
<feature type="domain" description="PDZ" evidence="6">
    <location>
        <begin position="247"/>
        <end position="304"/>
    </location>
</feature>
<dbReference type="InterPro" id="IPR001940">
    <property type="entry name" value="Peptidase_S1C"/>
</dbReference>
<dbReference type="Pfam" id="PF17820">
    <property type="entry name" value="PDZ_6"/>
    <property type="match status" value="1"/>
</dbReference>
<feature type="chain" id="PRO_5015182996" description="PDZ domain-containing protein" evidence="5">
    <location>
        <begin position="23"/>
        <end position="682"/>
    </location>
</feature>
<reference evidence="7 8" key="1">
    <citation type="submission" date="2018-03" db="EMBL/GenBank/DDBJ databases">
        <title>Arenimonas caeni sp. nov., isolated from activated sludge.</title>
        <authorList>
            <person name="Liu H."/>
        </authorList>
    </citation>
    <scope>NUCLEOTIDE SEQUENCE [LARGE SCALE GENOMIC DNA]</scope>
    <source>
        <strain evidence="8">z29</strain>
    </source>
</reference>
<dbReference type="AlphaFoldDB" id="A0A2P6M5U6"/>
<dbReference type="OrthoDB" id="9758917at2"/>
<dbReference type="GO" id="GO:0004252">
    <property type="term" value="F:serine-type endopeptidase activity"/>
    <property type="evidence" value="ECO:0007669"/>
    <property type="project" value="InterPro"/>
</dbReference>